<dbReference type="EMBL" id="BMSX01000037">
    <property type="protein sequence ID" value="GGR59164.1"/>
    <property type="molecule type" value="Genomic_DNA"/>
</dbReference>
<dbReference type="SUPFAM" id="SSF50129">
    <property type="entry name" value="GroES-like"/>
    <property type="match status" value="1"/>
</dbReference>
<dbReference type="InterPro" id="IPR036291">
    <property type="entry name" value="NAD(P)-bd_dom_sf"/>
</dbReference>
<dbReference type="InterPro" id="IPR020843">
    <property type="entry name" value="ER"/>
</dbReference>
<dbReference type="RefSeq" id="WP_229911514.1">
    <property type="nucleotide sequence ID" value="NZ_BMSX01000037.1"/>
</dbReference>
<evidence type="ECO:0000259" key="1">
    <source>
        <dbReference type="SMART" id="SM00829"/>
    </source>
</evidence>
<dbReference type="SUPFAM" id="SSF51735">
    <property type="entry name" value="NAD(P)-binding Rossmann-fold domains"/>
    <property type="match status" value="1"/>
</dbReference>
<gene>
    <name evidence="2" type="ORF">GCM10010251_89900</name>
</gene>
<dbReference type="Proteomes" id="UP000658320">
    <property type="component" value="Unassembled WGS sequence"/>
</dbReference>
<dbReference type="GO" id="GO:0008270">
    <property type="term" value="F:zinc ion binding"/>
    <property type="evidence" value="ECO:0007669"/>
    <property type="project" value="InterPro"/>
</dbReference>
<dbReference type="Gene3D" id="3.40.50.720">
    <property type="entry name" value="NAD(P)-binding Rossmann-like Domain"/>
    <property type="match status" value="1"/>
</dbReference>
<feature type="domain" description="Enoyl reductase (ER)" evidence="1">
    <location>
        <begin position="15"/>
        <end position="310"/>
    </location>
</feature>
<evidence type="ECO:0000313" key="3">
    <source>
        <dbReference type="Proteomes" id="UP000658320"/>
    </source>
</evidence>
<protein>
    <submittedName>
        <fullName evidence="2">Oxidoreductase</fullName>
    </submittedName>
</protein>
<name>A0A918FNF2_9ACTN</name>
<dbReference type="PANTHER" id="PTHR44013:SF1">
    <property type="entry name" value="ZINC-TYPE ALCOHOL DEHYDROGENASE-LIKE PROTEIN C16A3.02C"/>
    <property type="match status" value="1"/>
</dbReference>
<evidence type="ECO:0000313" key="2">
    <source>
        <dbReference type="EMBL" id="GGR59164.1"/>
    </source>
</evidence>
<dbReference type="GO" id="GO:0016491">
    <property type="term" value="F:oxidoreductase activity"/>
    <property type="evidence" value="ECO:0007669"/>
    <property type="project" value="InterPro"/>
</dbReference>
<dbReference type="SMART" id="SM00829">
    <property type="entry name" value="PKS_ER"/>
    <property type="match status" value="1"/>
</dbReference>
<dbReference type="AlphaFoldDB" id="A0A918FNF2"/>
<dbReference type="Pfam" id="PF08240">
    <property type="entry name" value="ADH_N"/>
    <property type="match status" value="1"/>
</dbReference>
<sequence>MQNGTMRAAQIDRSGGPEVLQIRDVPMPTPARGQVLVKVHAAGVNPIDTQLRRLRLGSFPRGTGVDYAGEVAALGPGVEGLEPGQPVWGFLGIRMRKTGAVAEYLVAKPEQMAAAPTTIDLVSAAALPAVGLTALQVLRDGLRLQSGQRLLVVGASGGVGSAAVQLGKAMGASVTAVASARNADFCRELGADQVLDYDSIKPGALTGEFDALVDCHGGSARQYHRMVRRGGRAVTTTMKGLPFALLSVLLPGPRMRFMSEKMRRDDMEALVGYVDRGELRPVVEQVYPLSAVHDAHRAVETGHARGKRVVDPTQ</sequence>
<keyword evidence="3" id="KW-1185">Reference proteome</keyword>
<dbReference type="InterPro" id="IPR011032">
    <property type="entry name" value="GroES-like_sf"/>
</dbReference>
<dbReference type="InterPro" id="IPR002364">
    <property type="entry name" value="Quin_OxRdtase/zeta-crystal_CS"/>
</dbReference>
<dbReference type="InterPro" id="IPR052733">
    <property type="entry name" value="Chloroplast_QOR"/>
</dbReference>
<dbReference type="Pfam" id="PF13602">
    <property type="entry name" value="ADH_zinc_N_2"/>
    <property type="match status" value="1"/>
</dbReference>
<dbReference type="CDD" id="cd08267">
    <property type="entry name" value="MDR1"/>
    <property type="match status" value="1"/>
</dbReference>
<dbReference type="Gene3D" id="3.90.180.10">
    <property type="entry name" value="Medium-chain alcohol dehydrogenases, catalytic domain"/>
    <property type="match status" value="1"/>
</dbReference>
<reference evidence="2" key="1">
    <citation type="journal article" date="2014" name="Int. J. Syst. Evol. Microbiol.">
        <title>Complete genome sequence of Corynebacterium casei LMG S-19264T (=DSM 44701T), isolated from a smear-ripened cheese.</title>
        <authorList>
            <consortium name="US DOE Joint Genome Institute (JGI-PGF)"/>
            <person name="Walter F."/>
            <person name="Albersmeier A."/>
            <person name="Kalinowski J."/>
            <person name="Ruckert C."/>
        </authorList>
    </citation>
    <scope>NUCLEOTIDE SEQUENCE</scope>
    <source>
        <strain evidence="2">JCM 4346</strain>
    </source>
</reference>
<dbReference type="PANTHER" id="PTHR44013">
    <property type="entry name" value="ZINC-TYPE ALCOHOL DEHYDROGENASE-LIKE PROTEIN C16A3.02C"/>
    <property type="match status" value="1"/>
</dbReference>
<organism evidence="2 3">
    <name type="scientific">Streptomyces aurantiogriseus</name>
    <dbReference type="NCBI Taxonomy" id="66870"/>
    <lineage>
        <taxon>Bacteria</taxon>
        <taxon>Bacillati</taxon>
        <taxon>Actinomycetota</taxon>
        <taxon>Actinomycetes</taxon>
        <taxon>Kitasatosporales</taxon>
        <taxon>Streptomycetaceae</taxon>
        <taxon>Streptomyces</taxon>
    </lineage>
</organism>
<proteinExistence type="predicted"/>
<dbReference type="PROSITE" id="PS01162">
    <property type="entry name" value="QOR_ZETA_CRYSTAL"/>
    <property type="match status" value="1"/>
</dbReference>
<reference evidence="2" key="2">
    <citation type="submission" date="2020-09" db="EMBL/GenBank/DDBJ databases">
        <authorList>
            <person name="Sun Q."/>
            <person name="Ohkuma M."/>
        </authorList>
    </citation>
    <scope>NUCLEOTIDE SEQUENCE</scope>
    <source>
        <strain evidence="2">JCM 4346</strain>
    </source>
</reference>
<comment type="caution">
    <text evidence="2">The sequence shown here is derived from an EMBL/GenBank/DDBJ whole genome shotgun (WGS) entry which is preliminary data.</text>
</comment>
<accession>A0A918FNF2</accession>
<dbReference type="InterPro" id="IPR013154">
    <property type="entry name" value="ADH-like_N"/>
</dbReference>